<reference evidence="1 2" key="1">
    <citation type="submission" date="2016-10" db="EMBL/GenBank/DDBJ databases">
        <title>The genome sequence of Colletotrichum fioriniae PJ7.</title>
        <authorList>
            <person name="Baroncelli R."/>
        </authorList>
    </citation>
    <scope>NUCLEOTIDE SEQUENCE [LARGE SCALE GENOMIC DNA]</scope>
    <source>
        <strain evidence="1 2">Tom-12</strain>
    </source>
</reference>
<dbReference type="RefSeq" id="XP_060380766.1">
    <property type="nucleotide sequence ID" value="XM_060524547.1"/>
</dbReference>
<gene>
    <name evidence="1" type="ORF">CTAM01_08527</name>
</gene>
<evidence type="ECO:0000313" key="2">
    <source>
        <dbReference type="Proteomes" id="UP001227543"/>
    </source>
</evidence>
<protein>
    <submittedName>
        <fullName evidence="1">Uncharacterized protein</fullName>
    </submittedName>
</protein>
<comment type="caution">
    <text evidence="1">The sequence shown here is derived from an EMBL/GenBank/DDBJ whole genome shotgun (WGS) entry which is preliminary data.</text>
</comment>
<accession>A0ABQ9R692</accession>
<dbReference type="GeneID" id="85408785"/>
<dbReference type="Proteomes" id="UP001227543">
    <property type="component" value="Unassembled WGS sequence"/>
</dbReference>
<dbReference type="EMBL" id="MLFU01000030">
    <property type="protein sequence ID" value="KAK1495398.1"/>
    <property type="molecule type" value="Genomic_DNA"/>
</dbReference>
<keyword evidence="2" id="KW-1185">Reference proteome</keyword>
<sequence>MTTAPYAAEASPSKTDQSAIANRQSRLHWALTCSNEEFWNNFYGRAISFGKSRDRETSDSILRYPFLRSANRRGMSLKAMSTSDQPLRLCQRLPVREHRTTLHLPPLACTMREAISSMSIFIRAKSSAGLWRGLERHRVDHKRTQLS</sequence>
<evidence type="ECO:0000313" key="1">
    <source>
        <dbReference type="EMBL" id="KAK1495398.1"/>
    </source>
</evidence>
<proteinExistence type="predicted"/>
<organism evidence="1 2">
    <name type="scientific">Colletotrichum tamarilloi</name>
    <dbReference type="NCBI Taxonomy" id="1209934"/>
    <lineage>
        <taxon>Eukaryota</taxon>
        <taxon>Fungi</taxon>
        <taxon>Dikarya</taxon>
        <taxon>Ascomycota</taxon>
        <taxon>Pezizomycotina</taxon>
        <taxon>Sordariomycetes</taxon>
        <taxon>Hypocreomycetidae</taxon>
        <taxon>Glomerellales</taxon>
        <taxon>Glomerellaceae</taxon>
        <taxon>Colletotrichum</taxon>
        <taxon>Colletotrichum acutatum species complex</taxon>
    </lineage>
</organism>
<name>A0ABQ9R692_9PEZI</name>